<feature type="region of interest" description="Disordered" evidence="1">
    <location>
        <begin position="1"/>
        <end position="24"/>
    </location>
</feature>
<dbReference type="EMBL" id="NSCM01000028">
    <property type="protein sequence ID" value="RAX10537.1"/>
    <property type="molecule type" value="Genomic_DNA"/>
</dbReference>
<dbReference type="InterPro" id="IPR032623">
    <property type="entry name" value="FecR_N"/>
</dbReference>
<organism evidence="4 5">
    <name type="scientific">Photorhabdus bodei</name>
    <dbReference type="NCBI Taxonomy" id="2029681"/>
    <lineage>
        <taxon>Bacteria</taxon>
        <taxon>Pseudomonadati</taxon>
        <taxon>Pseudomonadota</taxon>
        <taxon>Gammaproteobacteria</taxon>
        <taxon>Enterobacterales</taxon>
        <taxon>Morganellaceae</taxon>
        <taxon>Photorhabdus</taxon>
    </lineage>
</organism>
<accession>A0A329X174</accession>
<evidence type="ECO:0000259" key="3">
    <source>
        <dbReference type="Pfam" id="PF16220"/>
    </source>
</evidence>
<dbReference type="Gene3D" id="2.60.120.1440">
    <property type="match status" value="1"/>
</dbReference>
<gene>
    <name evidence="4" type="ORF">CKY02_14915</name>
</gene>
<proteinExistence type="predicted"/>
<feature type="compositionally biased region" description="Low complexity" evidence="1">
    <location>
        <begin position="14"/>
        <end position="24"/>
    </location>
</feature>
<dbReference type="PANTHER" id="PTHR30273:SF2">
    <property type="entry name" value="PROTEIN FECR"/>
    <property type="match status" value="1"/>
</dbReference>
<dbReference type="GO" id="GO:0016301">
    <property type="term" value="F:kinase activity"/>
    <property type="evidence" value="ECO:0007669"/>
    <property type="project" value="UniProtKB-KW"/>
</dbReference>
<dbReference type="GeneID" id="88807134"/>
<feature type="domain" description="FecR protein" evidence="2">
    <location>
        <begin position="129"/>
        <end position="224"/>
    </location>
</feature>
<protein>
    <submittedName>
        <fullName evidence="4">Histidine kinase</fullName>
    </submittedName>
</protein>
<dbReference type="InterPro" id="IPR012373">
    <property type="entry name" value="Ferrdict_sens_TM"/>
</dbReference>
<keyword evidence="4" id="KW-0418">Kinase</keyword>
<evidence type="ECO:0000313" key="4">
    <source>
        <dbReference type="EMBL" id="RAX10537.1"/>
    </source>
</evidence>
<evidence type="ECO:0000313" key="5">
    <source>
        <dbReference type="Proteomes" id="UP000250919"/>
    </source>
</evidence>
<dbReference type="RefSeq" id="WP_112895920.1">
    <property type="nucleotide sequence ID" value="NZ_CAWNYH010000028.1"/>
</dbReference>
<name>A0A329X174_9GAMM</name>
<dbReference type="Pfam" id="PF16220">
    <property type="entry name" value="DUF4880"/>
    <property type="match status" value="1"/>
</dbReference>
<evidence type="ECO:0000259" key="2">
    <source>
        <dbReference type="Pfam" id="PF04773"/>
    </source>
</evidence>
<evidence type="ECO:0000256" key="1">
    <source>
        <dbReference type="SAM" id="MobiDB-lite"/>
    </source>
</evidence>
<dbReference type="PANTHER" id="PTHR30273">
    <property type="entry name" value="PERIPLASMIC SIGNAL SENSOR AND SIGMA FACTOR ACTIVATOR FECR-RELATED"/>
    <property type="match status" value="1"/>
</dbReference>
<sequence>MSDSDGIRGIGMASTDTSSSSSTPSETILAEAAEWLTVLHDSHASEADRNACAAWCAQSPEHAQAWERAQCLLARLHHLPPHIASPLLNNKQPLSRREAIRKLTLMLLIPAGASSLFWRSEQFQLLTGDYHTATGQIQCWSLPDNSQVTLNTQSSTDVHYDDTQRLIGLKLGEIYIETHKDSRYPARPFKVQTKQGVIVALGTKFSVRQQASHTQVEIVEGAVRITPDNGLPHILHAGEATHFTQFAVAPQHPRSTASLSWLQGMMVADNLPLATVVTELNRYRSGVIRCDDAVANLRVSGAFPIRDTDLALHMLLQTYPLSMRSLTRYWITLYSPHPVNKNNHFY</sequence>
<dbReference type="Proteomes" id="UP000250919">
    <property type="component" value="Unassembled WGS sequence"/>
</dbReference>
<dbReference type="PIRSF" id="PIRSF018266">
    <property type="entry name" value="FecR"/>
    <property type="match status" value="1"/>
</dbReference>
<dbReference type="AlphaFoldDB" id="A0A329X174"/>
<keyword evidence="4" id="KW-0808">Transferase</keyword>
<comment type="caution">
    <text evidence="4">The sequence shown here is derived from an EMBL/GenBank/DDBJ whole genome shotgun (WGS) entry which is preliminary data.</text>
</comment>
<dbReference type="GO" id="GO:0016989">
    <property type="term" value="F:sigma factor antagonist activity"/>
    <property type="evidence" value="ECO:0007669"/>
    <property type="project" value="TreeGrafter"/>
</dbReference>
<feature type="domain" description="FecR N-terminal" evidence="3">
    <location>
        <begin position="31"/>
        <end position="71"/>
    </location>
</feature>
<dbReference type="InterPro" id="IPR006860">
    <property type="entry name" value="FecR"/>
</dbReference>
<reference evidence="4 5" key="1">
    <citation type="journal article" date="2018" name="Int. J. Syst. Evol. Microbiol.">
        <title>Whole-genome-based revisit of Photorhabdus phylogeny: proposal for the elevation of most Photorhabdus subspecies to the species level and description of one novel species Photorhabdus bodei sp. nov., and one novel subspecies Photorhabdus laumondii subsp. clarkei subsp. nov.</title>
        <authorList>
            <person name="Machado R.A.R."/>
            <person name="Wuthrich D."/>
            <person name="Kuhnert P."/>
            <person name="Arce C.C.M."/>
            <person name="Thonen L."/>
            <person name="Ruiz C."/>
            <person name="Zhang X."/>
            <person name="Robert C.A.M."/>
            <person name="Karimi J."/>
            <person name="Kamali S."/>
            <person name="Ma J."/>
            <person name="Bruggmann R."/>
            <person name="Erb M."/>
        </authorList>
    </citation>
    <scope>NUCLEOTIDE SEQUENCE [LARGE SCALE GENOMIC DNA]</scope>
    <source>
        <strain evidence="4 5">LJ24-63</strain>
    </source>
</reference>
<dbReference type="Pfam" id="PF04773">
    <property type="entry name" value="FecR"/>
    <property type="match status" value="1"/>
</dbReference>